<dbReference type="SUPFAM" id="SSF51735">
    <property type="entry name" value="NAD(P)-binding Rossmann-fold domains"/>
    <property type="match status" value="1"/>
</dbReference>
<gene>
    <name evidence="3" type="ORF">PFICI_14634</name>
</gene>
<dbReference type="PANTHER" id="PTHR44229">
    <property type="entry name" value="15-HYDROXYPROSTAGLANDIN DEHYDROGENASE [NAD(+)]"/>
    <property type="match status" value="1"/>
</dbReference>
<dbReference type="InterPro" id="IPR036291">
    <property type="entry name" value="NAD(P)-bd_dom_sf"/>
</dbReference>
<dbReference type="GeneID" id="19279647"/>
<keyword evidence="4" id="KW-1185">Reference proteome</keyword>
<dbReference type="KEGG" id="pfy:PFICI_14634"/>
<dbReference type="Gene3D" id="3.40.50.720">
    <property type="entry name" value="NAD(P)-binding Rossmann-like Domain"/>
    <property type="match status" value="1"/>
</dbReference>
<keyword evidence="2" id="KW-0560">Oxidoreductase</keyword>
<dbReference type="AlphaFoldDB" id="W3WIH8"/>
<sequence length="107" mass="11098">MAREFDGKVALVTGASSGIGSAVARMLASRGADLVLMDISDGNAQAQSLAGEFDVRTLAISVNVVDTMELEEAFSKAMNWAKQLDICVNAAGIFPPGKTIDSTTASM</sequence>
<dbReference type="PANTHER" id="PTHR44229:SF4">
    <property type="entry name" value="15-HYDROXYPROSTAGLANDIN DEHYDROGENASE [NAD(+)]"/>
    <property type="match status" value="1"/>
</dbReference>
<dbReference type="CDD" id="cd05233">
    <property type="entry name" value="SDR_c"/>
    <property type="match status" value="1"/>
</dbReference>
<dbReference type="OrthoDB" id="1274115at2759"/>
<evidence type="ECO:0000256" key="1">
    <source>
        <dbReference type="ARBA" id="ARBA00006484"/>
    </source>
</evidence>
<dbReference type="HOGENOM" id="CLU_010194_2_19_1"/>
<dbReference type="GO" id="GO:0016616">
    <property type="term" value="F:oxidoreductase activity, acting on the CH-OH group of donors, NAD or NADP as acceptor"/>
    <property type="evidence" value="ECO:0007669"/>
    <property type="project" value="TreeGrafter"/>
</dbReference>
<evidence type="ECO:0000313" key="4">
    <source>
        <dbReference type="Proteomes" id="UP000030651"/>
    </source>
</evidence>
<name>W3WIH8_PESFW</name>
<dbReference type="EMBL" id="KI912121">
    <property type="protein sequence ID" value="ETS73688.1"/>
    <property type="molecule type" value="Genomic_DNA"/>
</dbReference>
<dbReference type="Pfam" id="PF00106">
    <property type="entry name" value="adh_short"/>
    <property type="match status" value="1"/>
</dbReference>
<organism evidence="3 4">
    <name type="scientific">Pestalotiopsis fici (strain W106-1 / CGMCC3.15140)</name>
    <dbReference type="NCBI Taxonomy" id="1229662"/>
    <lineage>
        <taxon>Eukaryota</taxon>
        <taxon>Fungi</taxon>
        <taxon>Dikarya</taxon>
        <taxon>Ascomycota</taxon>
        <taxon>Pezizomycotina</taxon>
        <taxon>Sordariomycetes</taxon>
        <taxon>Xylariomycetidae</taxon>
        <taxon>Amphisphaeriales</taxon>
        <taxon>Sporocadaceae</taxon>
        <taxon>Pestalotiopsis</taxon>
    </lineage>
</organism>
<proteinExistence type="inferred from homology"/>
<dbReference type="GO" id="GO:0005737">
    <property type="term" value="C:cytoplasm"/>
    <property type="evidence" value="ECO:0007669"/>
    <property type="project" value="TreeGrafter"/>
</dbReference>
<evidence type="ECO:0008006" key="5">
    <source>
        <dbReference type="Google" id="ProtNLM"/>
    </source>
</evidence>
<protein>
    <recommendedName>
        <fullName evidence="5">SDR family NAD(P)-dependent oxidoreductase</fullName>
    </recommendedName>
</protein>
<dbReference type="InParanoid" id="W3WIH8"/>
<dbReference type="PRINTS" id="PR00081">
    <property type="entry name" value="GDHRDH"/>
</dbReference>
<accession>W3WIH8</accession>
<evidence type="ECO:0000313" key="3">
    <source>
        <dbReference type="EMBL" id="ETS73688.1"/>
    </source>
</evidence>
<comment type="similarity">
    <text evidence="1">Belongs to the short-chain dehydrogenases/reductases (SDR) family.</text>
</comment>
<dbReference type="InterPro" id="IPR002347">
    <property type="entry name" value="SDR_fam"/>
</dbReference>
<dbReference type="Proteomes" id="UP000030651">
    <property type="component" value="Unassembled WGS sequence"/>
</dbReference>
<evidence type="ECO:0000256" key="2">
    <source>
        <dbReference type="ARBA" id="ARBA00023002"/>
    </source>
</evidence>
<reference evidence="4" key="1">
    <citation type="journal article" date="2015" name="BMC Genomics">
        <title>Genomic and transcriptomic analysis of the endophytic fungus Pestalotiopsis fici reveals its lifestyle and high potential for synthesis of natural products.</title>
        <authorList>
            <person name="Wang X."/>
            <person name="Zhang X."/>
            <person name="Liu L."/>
            <person name="Xiang M."/>
            <person name="Wang W."/>
            <person name="Sun X."/>
            <person name="Che Y."/>
            <person name="Guo L."/>
            <person name="Liu G."/>
            <person name="Guo L."/>
            <person name="Wang C."/>
            <person name="Yin W.B."/>
            <person name="Stadler M."/>
            <person name="Zhang X."/>
            <person name="Liu X."/>
        </authorList>
    </citation>
    <scope>NUCLEOTIDE SEQUENCE [LARGE SCALE GENOMIC DNA]</scope>
    <source>
        <strain evidence="4">W106-1 / CGMCC3.15140</strain>
    </source>
</reference>
<dbReference type="RefSeq" id="XP_007841406.1">
    <property type="nucleotide sequence ID" value="XM_007843215.1"/>
</dbReference>